<sequence length="328" mass="34854">MAYTPFLPNQFDQNLIPVEIRSRYFEEYLGLTPFTAFMGSSPEDAIQIFETNNGEGLSYRVSFRKDLNYQSPIIGFDQAAGAEQPVQIFEDEISLQLRRFVDVLMGVPIVRKATPIDVYGTLRPLLLNAQRRNLVLSLLNAACGSPAVGGLYISALAGGNGPTVDRVIYAAAGGGSPASYNAVINTAVNNMGVVGAAGSGLSVAHLRALKTYAFAEDRPWNGNPNDNQPEGISGARYRGMAEGVMVYECPELSRYAVTRAAGLTSALIVQGLDYTLKVINRILASSDNNNHGDIGTAAGQTRDNAGGGAPGCLVAQFQGSIIKDVGVL</sequence>
<protein>
    <submittedName>
        <fullName evidence="1">Uncharacterized protein</fullName>
    </submittedName>
</protein>
<comment type="caution">
    <text evidence="1">The sequence shown here is derived from an EMBL/GenBank/DDBJ whole genome shotgun (WGS) entry which is preliminary data.</text>
</comment>
<name>A0ABP0V8H4_9BRYO</name>
<keyword evidence="2" id="KW-1185">Reference proteome</keyword>
<reference evidence="1" key="1">
    <citation type="submission" date="2024-02" db="EMBL/GenBank/DDBJ databases">
        <authorList>
            <consortium name="ELIXIR-Norway"/>
            <consortium name="Elixir Norway"/>
        </authorList>
    </citation>
    <scope>NUCLEOTIDE SEQUENCE</scope>
</reference>
<proteinExistence type="predicted"/>
<organism evidence="1 2">
    <name type="scientific">Sphagnum jensenii</name>
    <dbReference type="NCBI Taxonomy" id="128206"/>
    <lineage>
        <taxon>Eukaryota</taxon>
        <taxon>Viridiplantae</taxon>
        <taxon>Streptophyta</taxon>
        <taxon>Embryophyta</taxon>
        <taxon>Bryophyta</taxon>
        <taxon>Sphagnophytina</taxon>
        <taxon>Sphagnopsida</taxon>
        <taxon>Sphagnales</taxon>
        <taxon>Sphagnaceae</taxon>
        <taxon>Sphagnum</taxon>
    </lineage>
</organism>
<dbReference type="EMBL" id="CAXAQS010000168">
    <property type="protein sequence ID" value="CAK9250412.1"/>
    <property type="molecule type" value="Genomic_DNA"/>
</dbReference>
<gene>
    <name evidence="1" type="ORF">CSSPJE1EN1_LOCUS25790</name>
</gene>
<evidence type="ECO:0000313" key="1">
    <source>
        <dbReference type="EMBL" id="CAK9250412.1"/>
    </source>
</evidence>
<evidence type="ECO:0000313" key="2">
    <source>
        <dbReference type="Proteomes" id="UP001497444"/>
    </source>
</evidence>
<accession>A0ABP0V8H4</accession>
<dbReference type="Proteomes" id="UP001497444">
    <property type="component" value="Unassembled WGS sequence"/>
</dbReference>